<keyword evidence="3 4" id="KW-0732">Signal</keyword>
<proteinExistence type="inferred from homology"/>
<dbReference type="Pfam" id="PF03573">
    <property type="entry name" value="OprD"/>
    <property type="match status" value="1"/>
</dbReference>
<evidence type="ECO:0000256" key="1">
    <source>
        <dbReference type="ARBA" id="ARBA00009075"/>
    </source>
</evidence>
<evidence type="ECO:0000256" key="3">
    <source>
        <dbReference type="ARBA" id="ARBA00022729"/>
    </source>
</evidence>
<dbReference type="InterPro" id="IPR005318">
    <property type="entry name" value="OM_porin_bac"/>
</dbReference>
<dbReference type="RefSeq" id="WP_091989910.1">
    <property type="nucleotide sequence ID" value="NZ_FOLO01000055.1"/>
</dbReference>
<evidence type="ECO:0000256" key="2">
    <source>
        <dbReference type="ARBA" id="ARBA00022448"/>
    </source>
</evidence>
<keyword evidence="6" id="KW-1185">Reference proteome</keyword>
<name>A0A1I1S3E4_9GAMM</name>
<comment type="similarity">
    <text evidence="1">Belongs to the outer membrane porin (Opr) (TC 1.B.25) family.</text>
</comment>
<gene>
    <name evidence="5" type="ORF">SAMN02745724_04440</name>
</gene>
<dbReference type="GO" id="GO:0016020">
    <property type="term" value="C:membrane"/>
    <property type="evidence" value="ECO:0007669"/>
    <property type="project" value="InterPro"/>
</dbReference>
<dbReference type="OrthoDB" id="784582at2"/>
<sequence>MKFNKLTQVITVTLSLLTINNFAANEDDKSTFFGNLRLGYITADDGDGHSEKGSAFGGKLGYISESWQGLSAAGTLYTSQALFNDENGDFFASDGSSYAILGEAYLNAQFGNTLVKGGRFGFDSPYADTDDIRMVQNTFSGVLFANSDIKNTHLYAAHLNKWSGVDTDKPEEFEKINADDGISTFGIVYEGIESLDLQTWYYNGRHFADLIYVEAMYETKHLTLGAQFSAQSDNTKDNSGPHHWGCTKSRCNCHWHGI</sequence>
<dbReference type="STRING" id="1123010.SAMN02745724_04440"/>
<accession>A0A1I1S3E4</accession>
<protein>
    <submittedName>
        <fullName evidence="5">Outer membrane porin, OprD family</fullName>
    </submittedName>
</protein>
<dbReference type="Gene3D" id="2.40.160.10">
    <property type="entry name" value="Porin"/>
    <property type="match status" value="1"/>
</dbReference>
<organism evidence="5 6">
    <name type="scientific">Pseudoalteromonas denitrificans DSM 6059</name>
    <dbReference type="NCBI Taxonomy" id="1123010"/>
    <lineage>
        <taxon>Bacteria</taxon>
        <taxon>Pseudomonadati</taxon>
        <taxon>Pseudomonadota</taxon>
        <taxon>Gammaproteobacteria</taxon>
        <taxon>Alteromonadales</taxon>
        <taxon>Pseudoalteromonadaceae</taxon>
        <taxon>Pseudoalteromonas</taxon>
    </lineage>
</organism>
<keyword evidence="2" id="KW-0813">Transport</keyword>
<evidence type="ECO:0000313" key="6">
    <source>
        <dbReference type="Proteomes" id="UP000198862"/>
    </source>
</evidence>
<evidence type="ECO:0000256" key="4">
    <source>
        <dbReference type="SAM" id="SignalP"/>
    </source>
</evidence>
<dbReference type="EMBL" id="FOLO01000055">
    <property type="protein sequence ID" value="SFD41055.1"/>
    <property type="molecule type" value="Genomic_DNA"/>
</dbReference>
<feature type="chain" id="PRO_5011594803" evidence="4">
    <location>
        <begin position="24"/>
        <end position="258"/>
    </location>
</feature>
<evidence type="ECO:0000313" key="5">
    <source>
        <dbReference type="EMBL" id="SFD41055.1"/>
    </source>
</evidence>
<feature type="signal peptide" evidence="4">
    <location>
        <begin position="1"/>
        <end position="23"/>
    </location>
</feature>
<dbReference type="AlphaFoldDB" id="A0A1I1S3E4"/>
<dbReference type="InterPro" id="IPR023614">
    <property type="entry name" value="Porin_dom_sf"/>
</dbReference>
<reference evidence="5 6" key="1">
    <citation type="submission" date="2016-10" db="EMBL/GenBank/DDBJ databases">
        <authorList>
            <person name="de Groot N.N."/>
        </authorList>
    </citation>
    <scope>NUCLEOTIDE SEQUENCE [LARGE SCALE GENOMIC DNA]</scope>
    <source>
        <strain evidence="5 6">DSM 6059</strain>
    </source>
</reference>
<dbReference type="Proteomes" id="UP000198862">
    <property type="component" value="Unassembled WGS sequence"/>
</dbReference>